<dbReference type="PROSITE" id="PS50293">
    <property type="entry name" value="TPR_REGION"/>
    <property type="match status" value="2"/>
</dbReference>
<dbReference type="OrthoDB" id="9797765at2"/>
<dbReference type="SUPFAM" id="SSF48452">
    <property type="entry name" value="TPR-like"/>
    <property type="match status" value="1"/>
</dbReference>
<dbReference type="InterPro" id="IPR052346">
    <property type="entry name" value="O-mannosyl-transferase_TMTC"/>
</dbReference>
<feature type="repeat" description="TPR" evidence="3">
    <location>
        <begin position="544"/>
        <end position="577"/>
    </location>
</feature>
<reference evidence="6 7" key="1">
    <citation type="submission" date="2019-02" db="EMBL/GenBank/DDBJ databases">
        <title>Deep-cultivation of Planctomycetes and their phenomic and genomic characterization uncovers novel biology.</title>
        <authorList>
            <person name="Wiegand S."/>
            <person name="Jogler M."/>
            <person name="Boedeker C."/>
            <person name="Pinto D."/>
            <person name="Vollmers J."/>
            <person name="Rivas-Marin E."/>
            <person name="Kohn T."/>
            <person name="Peeters S.H."/>
            <person name="Heuer A."/>
            <person name="Rast P."/>
            <person name="Oberbeckmann S."/>
            <person name="Bunk B."/>
            <person name="Jeske O."/>
            <person name="Meyerdierks A."/>
            <person name="Storesund J.E."/>
            <person name="Kallscheuer N."/>
            <person name="Luecker S."/>
            <person name="Lage O.M."/>
            <person name="Pohl T."/>
            <person name="Merkel B.J."/>
            <person name="Hornburger P."/>
            <person name="Mueller R.-W."/>
            <person name="Bruemmer F."/>
            <person name="Labrenz M."/>
            <person name="Spormann A.M."/>
            <person name="Op den Camp H."/>
            <person name="Overmann J."/>
            <person name="Amann R."/>
            <person name="Jetten M.S.M."/>
            <person name="Mascher T."/>
            <person name="Medema M.H."/>
            <person name="Devos D.P."/>
            <person name="Kaster A.-K."/>
            <person name="Ovreas L."/>
            <person name="Rohde M."/>
            <person name="Galperin M.Y."/>
            <person name="Jogler C."/>
        </authorList>
    </citation>
    <scope>NUCLEOTIDE SEQUENCE [LARGE SCALE GENOMIC DNA]</scope>
    <source>
        <strain evidence="6 7">Mal4</strain>
    </source>
</reference>
<evidence type="ECO:0000256" key="4">
    <source>
        <dbReference type="SAM" id="Phobius"/>
    </source>
</evidence>
<feature type="repeat" description="TPR" evidence="3">
    <location>
        <begin position="510"/>
        <end position="543"/>
    </location>
</feature>
<evidence type="ECO:0000256" key="1">
    <source>
        <dbReference type="ARBA" id="ARBA00022737"/>
    </source>
</evidence>
<evidence type="ECO:0000313" key="7">
    <source>
        <dbReference type="Proteomes" id="UP000320496"/>
    </source>
</evidence>
<keyword evidence="4" id="KW-0812">Transmembrane</keyword>
<keyword evidence="4" id="KW-1133">Transmembrane helix</keyword>
<feature type="transmembrane region" description="Helical" evidence="4">
    <location>
        <begin position="21"/>
        <end position="46"/>
    </location>
</feature>
<proteinExistence type="predicted"/>
<dbReference type="Gene3D" id="1.25.40.10">
    <property type="entry name" value="Tetratricopeptide repeat domain"/>
    <property type="match status" value="1"/>
</dbReference>
<dbReference type="PANTHER" id="PTHR44227:SF3">
    <property type="entry name" value="PROTEIN O-MANNOSYL-TRANSFERASE TMTC4"/>
    <property type="match status" value="1"/>
</dbReference>
<dbReference type="Proteomes" id="UP000320496">
    <property type="component" value="Chromosome"/>
</dbReference>
<feature type="transmembrane region" description="Helical" evidence="4">
    <location>
        <begin position="317"/>
        <end position="335"/>
    </location>
</feature>
<feature type="transmembrane region" description="Helical" evidence="4">
    <location>
        <begin position="405"/>
        <end position="425"/>
    </location>
</feature>
<organism evidence="6 7">
    <name type="scientific">Maioricimonas rarisocia</name>
    <dbReference type="NCBI Taxonomy" id="2528026"/>
    <lineage>
        <taxon>Bacteria</taxon>
        <taxon>Pseudomonadati</taxon>
        <taxon>Planctomycetota</taxon>
        <taxon>Planctomycetia</taxon>
        <taxon>Planctomycetales</taxon>
        <taxon>Planctomycetaceae</taxon>
        <taxon>Maioricimonas</taxon>
    </lineage>
</organism>
<dbReference type="AlphaFoldDB" id="A0A517ZAI7"/>
<feature type="domain" description="Protein kinase G tetratricopeptide repeat containing" evidence="5">
    <location>
        <begin position="471"/>
        <end position="649"/>
    </location>
</feature>
<evidence type="ECO:0000256" key="3">
    <source>
        <dbReference type="PROSITE-ProRule" id="PRU00339"/>
    </source>
</evidence>
<feature type="transmembrane region" description="Helical" evidence="4">
    <location>
        <begin position="105"/>
        <end position="125"/>
    </location>
</feature>
<keyword evidence="4" id="KW-0472">Membrane</keyword>
<dbReference type="InterPro" id="IPR019734">
    <property type="entry name" value="TPR_rpt"/>
</dbReference>
<feature type="transmembrane region" description="Helical" evidence="4">
    <location>
        <begin position="288"/>
        <end position="311"/>
    </location>
</feature>
<evidence type="ECO:0000259" key="5">
    <source>
        <dbReference type="Pfam" id="PF16918"/>
    </source>
</evidence>
<dbReference type="PROSITE" id="PS50005">
    <property type="entry name" value="TPR"/>
    <property type="match status" value="4"/>
</dbReference>
<dbReference type="SMART" id="SM00028">
    <property type="entry name" value="TPR"/>
    <property type="match status" value="6"/>
</dbReference>
<feature type="transmembrane region" description="Helical" evidence="4">
    <location>
        <begin position="137"/>
        <end position="155"/>
    </location>
</feature>
<evidence type="ECO:0000313" key="6">
    <source>
        <dbReference type="EMBL" id="QDU39502.1"/>
    </source>
</evidence>
<dbReference type="KEGG" id="mri:Mal4_38470"/>
<protein>
    <submittedName>
        <fullName evidence="6">TPR repeat-containing protein YrrB</fullName>
    </submittedName>
</protein>
<dbReference type="PANTHER" id="PTHR44227">
    <property type="match status" value="1"/>
</dbReference>
<name>A0A517ZAI7_9PLAN</name>
<accession>A0A517ZAI7</accession>
<keyword evidence="1" id="KW-0677">Repeat</keyword>
<feature type="transmembrane region" description="Helical" evidence="4">
    <location>
        <begin position="185"/>
        <end position="210"/>
    </location>
</feature>
<dbReference type="Pfam" id="PF16918">
    <property type="entry name" value="PknG_TPR"/>
    <property type="match status" value="1"/>
</dbReference>
<feature type="repeat" description="TPR" evidence="3">
    <location>
        <begin position="476"/>
        <end position="509"/>
    </location>
</feature>
<sequence length="668" mass="74341">MASKSRKMKSSVSAHQSDLQLQFLAAGVLTLLTLIVFAQTAGYGFVNFDDNFYVSENPNVQSGLTWDGIAWAFSPESTEDVGLWHPLTWLSLMTTAQLFGSEPRGFHLINVALHLFNVLLLYRLLLTMTSRTGRSAFVAAVFAVHPLHVESVAWISEHKDVLSTVFVLLAIWWYVRQVQTGRKRYAAFSVTAFVLSLLAKPMYVTLPFLLVLLDAWPLRKADAAAGAIDVQTDSDLRAPGWWIRRLAGKWPYLVATVFFCGIAYASQQQAGAVRSLQEIPLMDRLINAVIVYGLYLRQTVWPVGLSVFYPYPETSQLIPATVSAVLLAMVTVVVIRQWRPRPWLAVGWFWYLGTLVPVLGLVQIGLQQMADRYMYFPMIGLLIAVTWLATDVASSPRSWQRRMPVAATLVVFVLTCCAAIQVTVWQNSLTLFSHAIDVAESDLAHTKVGFEYARTGNLDRAVPHFRRAIEIDPDDVAAHSFLGHALLERGKTEQAIPHLEETIRLVPDHIEAHGHLGIAYATTGQSEPAVRHLRRAAELDPGSAELHLNLGIAQNLAQQHEEAVASFRQALQLNPKLTAARFRLAQALADVARPEEAIHEYRELIRTHPDLLAAHLEIARLYLQYGQRESAVQHLRFVLTRAPGHDEARALLHQVTGQSESPAASSGS</sequence>
<dbReference type="EMBL" id="CP036275">
    <property type="protein sequence ID" value="QDU39502.1"/>
    <property type="molecule type" value="Genomic_DNA"/>
</dbReference>
<feature type="repeat" description="TPR" evidence="3">
    <location>
        <begin position="442"/>
        <end position="475"/>
    </location>
</feature>
<feature type="transmembrane region" description="Helical" evidence="4">
    <location>
        <begin position="161"/>
        <end position="178"/>
    </location>
</feature>
<evidence type="ECO:0000256" key="2">
    <source>
        <dbReference type="ARBA" id="ARBA00022803"/>
    </source>
</evidence>
<dbReference type="InterPro" id="IPR011990">
    <property type="entry name" value="TPR-like_helical_dom_sf"/>
</dbReference>
<dbReference type="InterPro" id="IPR031636">
    <property type="entry name" value="PknG_TPR"/>
</dbReference>
<keyword evidence="7" id="KW-1185">Reference proteome</keyword>
<keyword evidence="2 3" id="KW-0802">TPR repeat</keyword>
<feature type="transmembrane region" description="Helical" evidence="4">
    <location>
        <begin position="347"/>
        <end position="366"/>
    </location>
</feature>
<feature type="transmembrane region" description="Helical" evidence="4">
    <location>
        <begin position="250"/>
        <end position="267"/>
    </location>
</feature>
<feature type="transmembrane region" description="Helical" evidence="4">
    <location>
        <begin position="372"/>
        <end position="393"/>
    </location>
</feature>
<gene>
    <name evidence="6" type="primary">yrrB_5</name>
    <name evidence="6" type="ORF">Mal4_38470</name>
</gene>